<dbReference type="PANTHER" id="PTHR11188:SF17">
    <property type="entry name" value="FI21816P1"/>
    <property type="match status" value="1"/>
</dbReference>
<dbReference type="InterPro" id="IPR014752">
    <property type="entry name" value="Arrestin-like_C"/>
</dbReference>
<proteinExistence type="inferred from homology"/>
<evidence type="ECO:0000259" key="5">
    <source>
        <dbReference type="Pfam" id="PF00339"/>
    </source>
</evidence>
<evidence type="ECO:0000313" key="6">
    <source>
        <dbReference type="EMBL" id="KKZ65035.1"/>
    </source>
</evidence>
<protein>
    <recommendedName>
        <fullName evidence="5">Arrestin-like N-terminal domain-containing protein</fullName>
    </recommendedName>
</protein>
<name>A0A0G2I477_9EURO</name>
<organism evidence="6 7">
    <name type="scientific">[Emmonsia] crescens</name>
    <dbReference type="NCBI Taxonomy" id="73230"/>
    <lineage>
        <taxon>Eukaryota</taxon>
        <taxon>Fungi</taxon>
        <taxon>Dikarya</taxon>
        <taxon>Ascomycota</taxon>
        <taxon>Pezizomycotina</taxon>
        <taxon>Eurotiomycetes</taxon>
        <taxon>Eurotiomycetidae</taxon>
        <taxon>Onygenales</taxon>
        <taxon>Ajellomycetaceae</taxon>
        <taxon>Emergomyces</taxon>
    </lineage>
</organism>
<sequence length="392" mass="44194">MPFVIVLDHVPPVWSPGCIIQGKVVINSSRDEAVSSVTIRFSGKEKTRMQAGQNTKKGQVRFFSYTQHLFRGNYTFSASKLEWPFQFVFPDKADFKQSDMSKDKFFRGPNDQLLPPSFIYHSSLLGSYAADCLVQYKLCAALERPSSFRTLSSKRLLSFIPHRSEESPTIMLLSTPSTWTVFSKKILPEFENYEPTLKEKVATVFSSRSKLPSSAFKIITQLPGKAILGQPIPLLVSATHLPDHSTTKIVPIIRLRQISLDIESYTAFRTSTTFGGVNDAERSEKMTIFSRFNLDIPLEPLPCNMGELLNIVCVPSLPPTFVSDILRRRYYLYLKIMVECAACTKTVRATRVPFEVLSSSHWQLPLGPPPPLPSEVEAATEKDEEQLPSYQP</sequence>
<evidence type="ECO:0000256" key="2">
    <source>
        <dbReference type="ARBA" id="ARBA00022786"/>
    </source>
</evidence>
<dbReference type="Proteomes" id="UP000034164">
    <property type="component" value="Unassembled WGS sequence"/>
</dbReference>
<dbReference type="OrthoDB" id="2333384at2759"/>
<accession>A0A0G2I477</accession>
<dbReference type="Gene3D" id="2.60.40.640">
    <property type="match status" value="1"/>
</dbReference>
<dbReference type="CDD" id="cd22952">
    <property type="entry name" value="ART10-like"/>
    <property type="match status" value="1"/>
</dbReference>
<dbReference type="VEuPathDB" id="FungiDB:EMCG_09058"/>
<dbReference type="EMBL" id="LCZI01000705">
    <property type="protein sequence ID" value="KKZ65035.1"/>
    <property type="molecule type" value="Genomic_DNA"/>
</dbReference>
<dbReference type="GO" id="GO:0005737">
    <property type="term" value="C:cytoplasm"/>
    <property type="evidence" value="ECO:0007669"/>
    <property type="project" value="TreeGrafter"/>
</dbReference>
<comment type="similarity">
    <text evidence="1">Belongs to the arrestin family.</text>
</comment>
<keyword evidence="2" id="KW-0833">Ubl conjugation pathway</keyword>
<gene>
    <name evidence="6" type="ORF">EMCG_09058</name>
</gene>
<dbReference type="InterPro" id="IPR050357">
    <property type="entry name" value="Arrestin_domain-protein"/>
</dbReference>
<dbReference type="InterPro" id="IPR011021">
    <property type="entry name" value="Arrestin-like_N"/>
</dbReference>
<feature type="region of interest" description="Disordered" evidence="4">
    <location>
        <begin position="365"/>
        <end position="392"/>
    </location>
</feature>
<evidence type="ECO:0000256" key="4">
    <source>
        <dbReference type="SAM" id="MobiDB-lite"/>
    </source>
</evidence>
<dbReference type="AlphaFoldDB" id="A0A0G2I477"/>
<comment type="subunit">
    <text evidence="3">Interacts with hulA.</text>
</comment>
<dbReference type="GO" id="GO:0015031">
    <property type="term" value="P:protein transport"/>
    <property type="evidence" value="ECO:0007669"/>
    <property type="project" value="TreeGrafter"/>
</dbReference>
<evidence type="ECO:0000256" key="1">
    <source>
        <dbReference type="ARBA" id="ARBA00005298"/>
    </source>
</evidence>
<evidence type="ECO:0000256" key="3">
    <source>
        <dbReference type="ARBA" id="ARBA00038766"/>
    </source>
</evidence>
<dbReference type="Pfam" id="PF00339">
    <property type="entry name" value="Arrestin_N"/>
    <property type="match status" value="1"/>
</dbReference>
<comment type="caution">
    <text evidence="6">The sequence shown here is derived from an EMBL/GenBank/DDBJ whole genome shotgun (WGS) entry which is preliminary data.</text>
</comment>
<dbReference type="PANTHER" id="PTHR11188">
    <property type="entry name" value="ARRESTIN DOMAIN CONTAINING PROTEIN"/>
    <property type="match status" value="1"/>
</dbReference>
<feature type="domain" description="Arrestin-like N-terminal" evidence="5">
    <location>
        <begin position="4"/>
        <end position="76"/>
    </location>
</feature>
<reference evidence="7" key="1">
    <citation type="journal article" date="2015" name="PLoS Genet.">
        <title>The dynamic genome and transcriptome of the human fungal pathogen Blastomyces and close relative Emmonsia.</title>
        <authorList>
            <person name="Munoz J.F."/>
            <person name="Gauthier G.M."/>
            <person name="Desjardins C.A."/>
            <person name="Gallo J.E."/>
            <person name="Holder J."/>
            <person name="Sullivan T.D."/>
            <person name="Marty A.J."/>
            <person name="Carmen J.C."/>
            <person name="Chen Z."/>
            <person name="Ding L."/>
            <person name="Gujja S."/>
            <person name="Magrini V."/>
            <person name="Misas E."/>
            <person name="Mitreva M."/>
            <person name="Priest M."/>
            <person name="Saif S."/>
            <person name="Whiston E.A."/>
            <person name="Young S."/>
            <person name="Zeng Q."/>
            <person name="Goldman W.E."/>
            <person name="Mardis E.R."/>
            <person name="Taylor J.W."/>
            <person name="McEwen J.G."/>
            <person name="Clay O.K."/>
            <person name="Klein B.S."/>
            <person name="Cuomo C.A."/>
        </authorList>
    </citation>
    <scope>NUCLEOTIDE SEQUENCE [LARGE SCALE GENOMIC DNA]</scope>
    <source>
        <strain evidence="7">UAMH 3008</strain>
    </source>
</reference>
<evidence type="ECO:0000313" key="7">
    <source>
        <dbReference type="Proteomes" id="UP000034164"/>
    </source>
</evidence>